<dbReference type="AlphaFoldDB" id="D9PJE9"/>
<dbReference type="Gene3D" id="2.60.40.1190">
    <property type="match status" value="1"/>
</dbReference>
<proteinExistence type="predicted"/>
<accession>D9PJE9</accession>
<dbReference type="CDD" id="cd09620">
    <property type="entry name" value="CBM9_like_3"/>
    <property type="match status" value="1"/>
</dbReference>
<reference evidence="2" key="2">
    <citation type="journal article" date="2011" name="Microb. Ecol.">
        <title>Taxonomic and Functional Metagenomic Profiling of the Microbial Community in the Anoxic Sediment of a Sub-saline Shallow Lake (Laguna de Carrizo, Central Spain).</title>
        <authorList>
            <person name="Ferrer M."/>
            <person name="Guazzaroni M.E."/>
            <person name="Richter M."/>
            <person name="Garcia-Salamanca A."/>
            <person name="Yarza P."/>
            <person name="Suarez-Suarez A."/>
            <person name="Solano J."/>
            <person name="Alcaide M."/>
            <person name="van Dillewijn P."/>
            <person name="Molina-Henares M.A."/>
            <person name="Lopez-Cortes N."/>
            <person name="Al-Ramahi Y."/>
            <person name="Guerrero C."/>
            <person name="Acosta A."/>
            <person name="de Eugenio L.I."/>
            <person name="Martinez V."/>
            <person name="Marques S."/>
            <person name="Rojo F."/>
            <person name="Santero E."/>
            <person name="Genilloud O."/>
            <person name="Perez-Perez J."/>
            <person name="Rossello-Mora R."/>
            <person name="Ramos J.L."/>
        </authorList>
    </citation>
    <scope>NUCLEOTIDE SEQUENCE</scope>
</reference>
<evidence type="ECO:0000259" key="1">
    <source>
        <dbReference type="Pfam" id="PF06452"/>
    </source>
</evidence>
<keyword evidence="2" id="KW-0449">Lipoprotein</keyword>
<gene>
    <name evidence="2" type="ORF">LDC_1658</name>
</gene>
<dbReference type="InterPro" id="IPR010502">
    <property type="entry name" value="Carb-bd_dom_fam9"/>
</dbReference>
<dbReference type="SUPFAM" id="SSF49344">
    <property type="entry name" value="CBD9-like"/>
    <property type="match status" value="1"/>
</dbReference>
<name>D9PJE9_9ZZZZ</name>
<dbReference type="GO" id="GO:0004553">
    <property type="term" value="F:hydrolase activity, hydrolyzing O-glycosyl compounds"/>
    <property type="evidence" value="ECO:0007669"/>
    <property type="project" value="InterPro"/>
</dbReference>
<reference evidence="2" key="1">
    <citation type="submission" date="2010-07" db="EMBL/GenBank/DDBJ databases">
        <authorList>
            <consortium name="CONSOLIDER consortium CSD2007-00005"/>
            <person name="Guazzaroni M.-E."/>
            <person name="Richter M."/>
            <person name="Garcia-Salamanca A."/>
            <person name="Yarza P."/>
            <person name="Ferrer M."/>
        </authorList>
    </citation>
    <scope>NUCLEOTIDE SEQUENCE</scope>
</reference>
<dbReference type="Pfam" id="PF06452">
    <property type="entry name" value="CBM9_1"/>
    <property type="match status" value="1"/>
</dbReference>
<dbReference type="GO" id="GO:0016052">
    <property type="term" value="P:carbohydrate catabolic process"/>
    <property type="evidence" value="ECO:0007669"/>
    <property type="project" value="InterPro"/>
</dbReference>
<comment type="caution">
    <text evidence="2">The sequence shown here is derived from an EMBL/GenBank/DDBJ whole genome shotgun (WGS) entry which is preliminary data.</text>
</comment>
<feature type="domain" description="Carbohydrate-binding" evidence="1">
    <location>
        <begin position="51"/>
        <end position="244"/>
    </location>
</feature>
<protein>
    <submittedName>
        <fullName evidence="2">Lipoprotein</fullName>
    </submittedName>
</protein>
<dbReference type="GO" id="GO:0030246">
    <property type="term" value="F:carbohydrate binding"/>
    <property type="evidence" value="ECO:0007669"/>
    <property type="project" value="InterPro"/>
</dbReference>
<dbReference type="EMBL" id="ADZX01000514">
    <property type="protein sequence ID" value="EFK96315.1"/>
    <property type="molecule type" value="Genomic_DNA"/>
</dbReference>
<organism evidence="2">
    <name type="scientific">sediment metagenome</name>
    <dbReference type="NCBI Taxonomy" id="749907"/>
    <lineage>
        <taxon>unclassified sequences</taxon>
        <taxon>metagenomes</taxon>
        <taxon>ecological metagenomes</taxon>
    </lineage>
</organism>
<evidence type="ECO:0000313" key="2">
    <source>
        <dbReference type="EMBL" id="EFK96315.1"/>
    </source>
</evidence>
<sequence>MNKYLLIWLLPLAAVSSLKSQDMDKNDKINYIPVADIKKTADFEITGDGSSREWEKAVWMELWKVQFGEDQRPVKAKVMYSGKGLYFLAECVDKKLTCPVNEDMGDLYTGDVVEVFIWPNVEEAVYFEYEISPLNNELVLMVPNDNGTFHGWLPWHYEGDRKIIHKTKVSGGKQENGAEVTGWTAEFFIPFVLLTGLGNVPPESGSQWRMNICRIDYDGEETIHWTWSPGTSNKFHSYQRFGIFRFE</sequence>